<dbReference type="InterPro" id="IPR052523">
    <property type="entry name" value="Trichothecene_AcTrans"/>
</dbReference>
<dbReference type="Proteomes" id="UP000431533">
    <property type="component" value="Unassembled WGS sequence"/>
</dbReference>
<comment type="caution">
    <text evidence="2">The sequence shown here is derived from an EMBL/GenBank/DDBJ whole genome shotgun (WGS) entry which is preliminary data.</text>
</comment>
<feature type="domain" description="N-acetyltransferase" evidence="1">
    <location>
        <begin position="26"/>
        <end position="203"/>
    </location>
</feature>
<dbReference type="GO" id="GO:0016747">
    <property type="term" value="F:acyltransferase activity, transferring groups other than amino-acyl groups"/>
    <property type="evidence" value="ECO:0007669"/>
    <property type="project" value="InterPro"/>
</dbReference>
<dbReference type="Pfam" id="PF13302">
    <property type="entry name" value="Acetyltransf_3"/>
    <property type="match status" value="1"/>
</dbReference>
<dbReference type="AlphaFoldDB" id="A0A8H8R2A0"/>
<dbReference type="GeneID" id="41984958"/>
<keyword evidence="3" id="KW-1185">Reference proteome</keyword>
<evidence type="ECO:0000313" key="2">
    <source>
        <dbReference type="EMBL" id="TVY27053.1"/>
    </source>
</evidence>
<evidence type="ECO:0000259" key="1">
    <source>
        <dbReference type="PROSITE" id="PS51186"/>
    </source>
</evidence>
<reference evidence="2 3" key="1">
    <citation type="submission" date="2018-05" db="EMBL/GenBank/DDBJ databases">
        <title>Genome sequencing and assembly of the regulated plant pathogen Lachnellula willkommii and related sister species for the development of diagnostic species identification markers.</title>
        <authorList>
            <person name="Giroux E."/>
            <person name="Bilodeau G."/>
        </authorList>
    </citation>
    <scope>NUCLEOTIDE SEQUENCE [LARGE SCALE GENOMIC DNA]</scope>
    <source>
        <strain evidence="2 3">CBS 185.66</strain>
    </source>
</reference>
<organism evidence="2 3">
    <name type="scientific">Lachnellula hyalina</name>
    <dbReference type="NCBI Taxonomy" id="1316788"/>
    <lineage>
        <taxon>Eukaryota</taxon>
        <taxon>Fungi</taxon>
        <taxon>Dikarya</taxon>
        <taxon>Ascomycota</taxon>
        <taxon>Pezizomycotina</taxon>
        <taxon>Leotiomycetes</taxon>
        <taxon>Helotiales</taxon>
        <taxon>Lachnaceae</taxon>
        <taxon>Lachnellula</taxon>
    </lineage>
</organism>
<dbReference type="CDD" id="cd04301">
    <property type="entry name" value="NAT_SF"/>
    <property type="match status" value="2"/>
</dbReference>
<dbReference type="PANTHER" id="PTHR42791:SF2">
    <property type="entry name" value="N-ACETYLTRANSFERASE DOMAIN-CONTAINING PROTEIN"/>
    <property type="match status" value="1"/>
</dbReference>
<feature type="domain" description="N-acetyltransferase" evidence="1">
    <location>
        <begin position="263"/>
        <end position="414"/>
    </location>
</feature>
<dbReference type="Gene3D" id="3.40.630.30">
    <property type="match status" value="2"/>
</dbReference>
<dbReference type="InterPro" id="IPR016181">
    <property type="entry name" value="Acyl_CoA_acyltransferase"/>
</dbReference>
<dbReference type="SUPFAM" id="SSF55729">
    <property type="entry name" value="Acyl-CoA N-acyltransferases (Nat)"/>
    <property type="match status" value="2"/>
</dbReference>
<dbReference type="RefSeq" id="XP_031005841.1">
    <property type="nucleotide sequence ID" value="XM_031149716.1"/>
</dbReference>
<dbReference type="PROSITE" id="PS51186">
    <property type="entry name" value="GNAT"/>
    <property type="match status" value="2"/>
</dbReference>
<keyword evidence="2" id="KW-0808">Transferase</keyword>
<name>A0A8H8R2A0_9HELO</name>
<dbReference type="EMBL" id="QGMH01000056">
    <property type="protein sequence ID" value="TVY27053.1"/>
    <property type="molecule type" value="Genomic_DNA"/>
</dbReference>
<proteinExistence type="predicted"/>
<gene>
    <name evidence="2" type="primary">yjdG</name>
    <name evidence="2" type="ORF">LHYA1_G004760</name>
</gene>
<protein>
    <submittedName>
        <fullName evidence="2">Putative N-acetyltransferase</fullName>
    </submittedName>
</protein>
<evidence type="ECO:0000313" key="3">
    <source>
        <dbReference type="Proteomes" id="UP000431533"/>
    </source>
</evidence>
<dbReference type="OrthoDB" id="2744543at2759"/>
<dbReference type="PANTHER" id="PTHR42791">
    <property type="entry name" value="GNAT FAMILY ACETYLTRANSFERASE"/>
    <property type="match status" value="1"/>
</dbReference>
<dbReference type="Pfam" id="PF13673">
    <property type="entry name" value="Acetyltransf_10"/>
    <property type="match status" value="1"/>
</dbReference>
<accession>A0A8H8R2A0</accession>
<dbReference type="InterPro" id="IPR000182">
    <property type="entry name" value="GNAT_dom"/>
</dbReference>
<sequence>MSVTSESWTSTIPGAKGRSLTLLPLPVMQALKEGDLDSAQELFPLKLPSILISDLCRSTWKRRYAEIELNANDEPWLTRLVVDTDTQTIVGRAGFISPPDEAGMVEVGYAIDPLHRRKGHARAALEILLETADAIQMSRLFEPPFDLTTYHQGHWSISMDFRRLVKSGMKSMVGFAGIHVQPLRDSGILCKCTAAYLLTIAMNKEPAFKLLPAERSDIPRLAEINVTACLPDIAFSLYFPTPQELEKAVTDALEVQFGDPTWLHIKAIDKATGAIGGWASWNILTNEQIQERDEQIANGSDFAPGLSGHVARETDKLLGKHNGKQSYIRCKALFTDPSFQKQGIGKALVDYGNGVADRQHLPIFLRATPFGFPLYVKGGFEMIDELHIDLRDWAPGGKENDRGYGNYRFRFMRRTSRTLPTSIS</sequence>